<dbReference type="GO" id="GO:0005829">
    <property type="term" value="C:cytosol"/>
    <property type="evidence" value="ECO:0007669"/>
    <property type="project" value="TreeGrafter"/>
</dbReference>
<keyword evidence="8" id="KW-0328">Glycosyltransferase</keyword>
<dbReference type="GO" id="GO:0006213">
    <property type="term" value="P:pyrimidine nucleoside metabolic process"/>
    <property type="evidence" value="ECO:0007669"/>
    <property type="project" value="InterPro"/>
</dbReference>
<dbReference type="InterPro" id="IPR036320">
    <property type="entry name" value="Glycosyl_Trfase_fam3_N_dom_sf"/>
</dbReference>
<evidence type="ECO:0000256" key="11">
    <source>
        <dbReference type="ARBA" id="ARBA00048525"/>
    </source>
</evidence>
<evidence type="ECO:0000259" key="12">
    <source>
        <dbReference type="SMART" id="SM00941"/>
    </source>
</evidence>
<dbReference type="GO" id="GO:0009032">
    <property type="term" value="F:thymidine phosphorylase activity"/>
    <property type="evidence" value="ECO:0007669"/>
    <property type="project" value="TreeGrafter"/>
</dbReference>
<evidence type="ECO:0000256" key="4">
    <source>
        <dbReference type="ARBA" id="ARBA00006915"/>
    </source>
</evidence>
<evidence type="ECO:0000256" key="2">
    <source>
        <dbReference type="ARBA" id="ARBA00001958"/>
    </source>
</evidence>
<evidence type="ECO:0000256" key="3">
    <source>
        <dbReference type="ARBA" id="ARBA00003877"/>
    </source>
</evidence>
<comment type="catalytic activity">
    <reaction evidence="1">
        <text>2'-deoxyuridine + phosphate = 2-deoxy-alpha-D-ribose 1-phosphate + uracil</text>
        <dbReference type="Rhea" id="RHEA:22824"/>
        <dbReference type="ChEBI" id="CHEBI:16450"/>
        <dbReference type="ChEBI" id="CHEBI:17568"/>
        <dbReference type="ChEBI" id="CHEBI:43474"/>
        <dbReference type="ChEBI" id="CHEBI:57259"/>
        <dbReference type="EC" id="2.4.2.2"/>
    </reaction>
</comment>
<dbReference type="Pfam" id="PF07831">
    <property type="entry name" value="PYNP_C"/>
    <property type="match status" value="1"/>
</dbReference>
<gene>
    <name evidence="13" type="ORF">SAMN04488506_0188</name>
</gene>
<evidence type="ECO:0000256" key="7">
    <source>
        <dbReference type="ARBA" id="ARBA00014680"/>
    </source>
</evidence>
<dbReference type="AlphaFoldDB" id="A0A1I5UU18"/>
<comment type="subunit">
    <text evidence="5">Homodimer.</text>
</comment>
<evidence type="ECO:0000256" key="10">
    <source>
        <dbReference type="ARBA" id="ARBA00048453"/>
    </source>
</evidence>
<dbReference type="InterPro" id="IPR017459">
    <property type="entry name" value="Glycosyl_Trfase_fam3_N_dom"/>
</dbReference>
<dbReference type="Gene3D" id="3.40.1030.10">
    <property type="entry name" value="Nucleoside phosphorylase/phosphoribosyltransferase catalytic domain"/>
    <property type="match status" value="1"/>
</dbReference>
<dbReference type="PIRSF" id="PIRSF000478">
    <property type="entry name" value="TP_PyNP"/>
    <property type="match status" value="1"/>
</dbReference>
<reference evidence="13 14" key="1">
    <citation type="submission" date="2016-10" db="EMBL/GenBank/DDBJ databases">
        <authorList>
            <person name="de Groot N.N."/>
        </authorList>
    </citation>
    <scope>NUCLEOTIDE SEQUENCE [LARGE SCALE GENOMIC DNA]</scope>
    <source>
        <strain evidence="13 14">DSM 20581</strain>
    </source>
</reference>
<evidence type="ECO:0000313" key="14">
    <source>
        <dbReference type="Proteomes" id="UP000199136"/>
    </source>
</evidence>
<organism evidence="13 14">
    <name type="scientific">Desemzia incerta</name>
    <dbReference type="NCBI Taxonomy" id="82801"/>
    <lineage>
        <taxon>Bacteria</taxon>
        <taxon>Bacillati</taxon>
        <taxon>Bacillota</taxon>
        <taxon>Bacilli</taxon>
        <taxon>Lactobacillales</taxon>
        <taxon>Carnobacteriaceae</taxon>
        <taxon>Desemzia</taxon>
    </lineage>
</organism>
<dbReference type="InterPro" id="IPR018090">
    <property type="entry name" value="Pyrmidine_PPas_bac/euk"/>
</dbReference>
<evidence type="ECO:0000256" key="9">
    <source>
        <dbReference type="ARBA" id="ARBA00022679"/>
    </source>
</evidence>
<dbReference type="SMART" id="SM00941">
    <property type="entry name" value="PYNP_C"/>
    <property type="match status" value="1"/>
</dbReference>
<dbReference type="SUPFAM" id="SSF47648">
    <property type="entry name" value="Nucleoside phosphorylase/phosphoribosyltransferase N-terminal domain"/>
    <property type="match status" value="1"/>
</dbReference>
<dbReference type="Gene3D" id="3.90.1170.30">
    <property type="entry name" value="Pyrimidine nucleoside phosphorylase-like, C-terminal domain"/>
    <property type="match status" value="1"/>
</dbReference>
<keyword evidence="9" id="KW-0808">Transferase</keyword>
<dbReference type="Proteomes" id="UP000199136">
    <property type="component" value="Unassembled WGS sequence"/>
</dbReference>
<dbReference type="PANTHER" id="PTHR10515">
    <property type="entry name" value="THYMIDINE PHOSPHORYLASE"/>
    <property type="match status" value="1"/>
</dbReference>
<dbReference type="OrthoDB" id="9763887at2"/>
<feature type="domain" description="Pyrimidine nucleoside phosphorylase C-terminal" evidence="12">
    <location>
        <begin position="345"/>
        <end position="418"/>
    </location>
</feature>
<name>A0A1I5UU18_9LACT</name>
<dbReference type="NCBIfam" id="TIGR02644">
    <property type="entry name" value="Y_phosphoryl"/>
    <property type="match status" value="1"/>
</dbReference>
<comment type="catalytic activity">
    <reaction evidence="10">
        <text>uridine + phosphate = alpha-D-ribose 1-phosphate + uracil</text>
        <dbReference type="Rhea" id="RHEA:24388"/>
        <dbReference type="ChEBI" id="CHEBI:16704"/>
        <dbReference type="ChEBI" id="CHEBI:17568"/>
        <dbReference type="ChEBI" id="CHEBI:43474"/>
        <dbReference type="ChEBI" id="CHEBI:57720"/>
        <dbReference type="EC" id="2.4.2.2"/>
    </reaction>
</comment>
<proteinExistence type="inferred from homology"/>
<comment type="cofactor">
    <cofactor evidence="2">
        <name>K(+)</name>
        <dbReference type="ChEBI" id="CHEBI:29103"/>
    </cofactor>
</comment>
<keyword evidence="14" id="KW-1185">Reference proteome</keyword>
<dbReference type="Pfam" id="PF02885">
    <property type="entry name" value="Glycos_trans_3N"/>
    <property type="match status" value="1"/>
</dbReference>
<dbReference type="Pfam" id="PF00591">
    <property type="entry name" value="Glycos_transf_3"/>
    <property type="match status" value="1"/>
</dbReference>
<dbReference type="InterPro" id="IPR036566">
    <property type="entry name" value="PYNP-like_C_sf"/>
</dbReference>
<evidence type="ECO:0000256" key="8">
    <source>
        <dbReference type="ARBA" id="ARBA00022676"/>
    </source>
</evidence>
<dbReference type="EC" id="2.4.2.2" evidence="6"/>
<dbReference type="STRING" id="82801.SAMN04488506_0188"/>
<dbReference type="RefSeq" id="WP_092479272.1">
    <property type="nucleotide sequence ID" value="NZ_FOXW01000001.1"/>
</dbReference>
<dbReference type="GO" id="GO:0004645">
    <property type="term" value="F:1,4-alpha-oligoglucan phosphorylase activity"/>
    <property type="evidence" value="ECO:0007669"/>
    <property type="project" value="InterPro"/>
</dbReference>
<comment type="similarity">
    <text evidence="4">Belongs to the thymidine/pyrimidine-nucleoside phosphorylase family.</text>
</comment>
<dbReference type="InterPro" id="IPR000312">
    <property type="entry name" value="Glycosyl_Trfase_fam3"/>
</dbReference>
<dbReference type="InterPro" id="IPR035902">
    <property type="entry name" value="Nuc_phospho_transferase"/>
</dbReference>
<dbReference type="NCBIfam" id="NF004747">
    <property type="entry name" value="PRK06078.1"/>
    <property type="match status" value="1"/>
</dbReference>
<evidence type="ECO:0000256" key="1">
    <source>
        <dbReference type="ARBA" id="ARBA00001066"/>
    </source>
</evidence>
<evidence type="ECO:0000313" key="13">
    <source>
        <dbReference type="EMBL" id="SFP98700.1"/>
    </source>
</evidence>
<sequence length="434" mass="46410">MRMVDLIHKKQHQKELSTEEIQWMIEQYTNNEIPDYQMSAMLMAIYFEDMTDAERGALTMSMVKSGDEIDLSQIKGVKVDKHSTGGVGDTTTLILAPLVASVGVPIAKMSGRGLGHTGGTIDKLEAIPGFHVELSQEEFVKQVNEHKVAVIGQSGNLTPADKKLYALRDVTSTVDSIPLIASSIMSKKIAAGADAIVLDVKTGAGAFMKTPEDARNLADAMVKIGNHVGRNTMAVISDMSQPLGFAIGNALEVQEAIDTLKGHGPADVVDLCLTLGSQMAHLAGVGKDLDEARDLLEANLHNGKALEVFKTFVAAQGGNPDVADDPDLMPKAAYQTEVLAHKDGYVAELVADQLGVASMMLGAGRATKESEIDLAVGLVLHKKVGDKVSKGEALLTIHSNQQEIPDVEEKIWECITIADEAKPLPLIYDILAGK</sequence>
<comment type="function">
    <text evidence="3">Catalyzes phosphorolysis of the pyrimidine nucleosides uridine, thymidine and 2'-deoxyuridine with the formation of the corresponding pyrimidine base and ribose-1-phosphate.</text>
</comment>
<dbReference type="InterPro" id="IPR000053">
    <property type="entry name" value="Thymidine/pyrmidine_PPase"/>
</dbReference>
<dbReference type="SUPFAM" id="SSF52418">
    <property type="entry name" value="Nucleoside phosphorylase/phosphoribosyltransferase catalytic domain"/>
    <property type="match status" value="1"/>
</dbReference>
<dbReference type="GO" id="GO:0006206">
    <property type="term" value="P:pyrimidine nucleobase metabolic process"/>
    <property type="evidence" value="ECO:0007669"/>
    <property type="project" value="InterPro"/>
</dbReference>
<evidence type="ECO:0000256" key="5">
    <source>
        <dbReference type="ARBA" id="ARBA00011738"/>
    </source>
</evidence>
<dbReference type="NCBIfam" id="NF004490">
    <property type="entry name" value="PRK05820.1"/>
    <property type="match status" value="1"/>
</dbReference>
<comment type="catalytic activity">
    <reaction evidence="11">
        <text>thymidine + phosphate = 2-deoxy-alpha-D-ribose 1-phosphate + thymine</text>
        <dbReference type="Rhea" id="RHEA:16037"/>
        <dbReference type="ChEBI" id="CHEBI:17748"/>
        <dbReference type="ChEBI" id="CHEBI:17821"/>
        <dbReference type="ChEBI" id="CHEBI:43474"/>
        <dbReference type="ChEBI" id="CHEBI:57259"/>
        <dbReference type="EC" id="2.4.2.2"/>
    </reaction>
</comment>
<dbReference type="Gene3D" id="1.20.970.10">
    <property type="entry name" value="Transferase, Pyrimidine Nucleoside Phosphorylase, Chain C"/>
    <property type="match status" value="1"/>
</dbReference>
<dbReference type="FunFam" id="3.40.1030.10:FF:000003">
    <property type="entry name" value="Pyrimidine-nucleoside phosphorylase"/>
    <property type="match status" value="1"/>
</dbReference>
<dbReference type="SUPFAM" id="SSF54680">
    <property type="entry name" value="Pyrimidine nucleoside phosphorylase C-terminal domain"/>
    <property type="match status" value="1"/>
</dbReference>
<dbReference type="InterPro" id="IPR017872">
    <property type="entry name" value="Pyrmidine_PPase_CS"/>
</dbReference>
<dbReference type="PROSITE" id="PS00647">
    <property type="entry name" value="THYMID_PHOSPHORYLASE"/>
    <property type="match status" value="1"/>
</dbReference>
<accession>A0A1I5UU18</accession>
<dbReference type="PANTHER" id="PTHR10515:SF0">
    <property type="entry name" value="THYMIDINE PHOSPHORYLASE"/>
    <property type="match status" value="1"/>
</dbReference>
<dbReference type="InterPro" id="IPR013102">
    <property type="entry name" value="PYNP_C"/>
</dbReference>
<dbReference type="EMBL" id="FOXW01000001">
    <property type="protein sequence ID" value="SFP98700.1"/>
    <property type="molecule type" value="Genomic_DNA"/>
</dbReference>
<evidence type="ECO:0000256" key="6">
    <source>
        <dbReference type="ARBA" id="ARBA00011889"/>
    </source>
</evidence>
<protein>
    <recommendedName>
        <fullName evidence="7">Pyrimidine-nucleoside phosphorylase</fullName>
        <ecNumber evidence="6">2.4.2.2</ecNumber>
    </recommendedName>
</protein>